<keyword evidence="1" id="KW-0677">Repeat</keyword>
<protein>
    <submittedName>
        <fullName evidence="5">Uncharacterized protein</fullName>
    </submittedName>
</protein>
<organism evidence="5">
    <name type="scientific">Chromera velia CCMP2878</name>
    <dbReference type="NCBI Taxonomy" id="1169474"/>
    <lineage>
        <taxon>Eukaryota</taxon>
        <taxon>Sar</taxon>
        <taxon>Alveolata</taxon>
        <taxon>Colpodellida</taxon>
        <taxon>Chromeraceae</taxon>
        <taxon>Chromera</taxon>
    </lineage>
</organism>
<dbReference type="AlphaFoldDB" id="A0A0G4I5W7"/>
<dbReference type="PANTHER" id="PTHR24189">
    <property type="entry name" value="MYOTROPHIN"/>
    <property type="match status" value="1"/>
</dbReference>
<dbReference type="Gene3D" id="1.25.40.20">
    <property type="entry name" value="Ankyrin repeat-containing domain"/>
    <property type="match status" value="1"/>
</dbReference>
<evidence type="ECO:0000256" key="3">
    <source>
        <dbReference type="PROSITE-ProRule" id="PRU00023"/>
    </source>
</evidence>
<accession>A0A0G4I5W7</accession>
<feature type="compositionally biased region" description="Acidic residues" evidence="4">
    <location>
        <begin position="246"/>
        <end position="284"/>
    </location>
</feature>
<dbReference type="VEuPathDB" id="CryptoDB:Cvel_11244"/>
<feature type="compositionally biased region" description="Acidic residues" evidence="4">
    <location>
        <begin position="221"/>
        <end position="231"/>
    </location>
</feature>
<dbReference type="EMBL" id="CDMZ01005232">
    <property type="protein sequence ID" value="CEM52403.1"/>
    <property type="molecule type" value="Genomic_DNA"/>
</dbReference>
<evidence type="ECO:0000256" key="4">
    <source>
        <dbReference type="SAM" id="MobiDB-lite"/>
    </source>
</evidence>
<evidence type="ECO:0000313" key="5">
    <source>
        <dbReference type="EMBL" id="CEM52403.1"/>
    </source>
</evidence>
<name>A0A0G4I5W7_9ALVE</name>
<dbReference type="PhylomeDB" id="A0A0G4I5W7"/>
<evidence type="ECO:0000256" key="2">
    <source>
        <dbReference type="ARBA" id="ARBA00023043"/>
    </source>
</evidence>
<dbReference type="PROSITE" id="PS50297">
    <property type="entry name" value="ANK_REP_REGION"/>
    <property type="match status" value="1"/>
</dbReference>
<dbReference type="InterPro" id="IPR036770">
    <property type="entry name" value="Ankyrin_rpt-contain_sf"/>
</dbReference>
<dbReference type="SUPFAM" id="SSF48403">
    <property type="entry name" value="Ankyrin repeat"/>
    <property type="match status" value="1"/>
</dbReference>
<evidence type="ECO:0000256" key="1">
    <source>
        <dbReference type="ARBA" id="ARBA00022737"/>
    </source>
</evidence>
<sequence>MAELLLSRGADVSVVDHVGKTLVHLAVEAASPTLVEMFIEKGVDVNVREDNQQTALFPIVYGVLGRARQFSWTFPWAFEAELERLFRKQSSASAALRGMMQLLPFAPSLSEATPSTILEISKLLLSHGVDLSLPDSSGRTASRIASDSWRLLEPRLGAEAEGMRRLLRVPKPPRGEGRPTRSISTQSIFQNLDRNMSFLFGYTGPRADAIEGPRGFPYDSSSEDSEEEADLSEYSRESGESGESGSDSEEEERDEEGEGGDFESEGEEEEDEEESEEGEEEESESGGLEDTGWVYRDPNDEHWAALWVPDL</sequence>
<gene>
    <name evidence="5" type="ORF">Cvel_11244</name>
</gene>
<dbReference type="PANTHER" id="PTHR24189:SF50">
    <property type="entry name" value="ANKYRIN REPEAT AND SOCS BOX PROTEIN 2"/>
    <property type="match status" value="1"/>
</dbReference>
<feature type="region of interest" description="Disordered" evidence="4">
    <location>
        <begin position="207"/>
        <end position="297"/>
    </location>
</feature>
<reference evidence="5" key="1">
    <citation type="submission" date="2014-11" db="EMBL/GenBank/DDBJ databases">
        <authorList>
            <person name="Otto D Thomas"/>
            <person name="Naeem Raeece"/>
        </authorList>
    </citation>
    <scope>NUCLEOTIDE SEQUENCE</scope>
</reference>
<feature type="repeat" description="ANK" evidence="3">
    <location>
        <begin position="18"/>
        <end position="50"/>
    </location>
</feature>
<dbReference type="InterPro" id="IPR050745">
    <property type="entry name" value="Multifunctional_regulatory"/>
</dbReference>
<proteinExistence type="predicted"/>
<dbReference type="InterPro" id="IPR002110">
    <property type="entry name" value="Ankyrin_rpt"/>
</dbReference>
<dbReference type="PROSITE" id="PS50088">
    <property type="entry name" value="ANK_REPEAT"/>
    <property type="match status" value="1"/>
</dbReference>
<keyword evidence="2 3" id="KW-0040">ANK repeat</keyword>